<sequence>MFSTEFQPLTHYENPEGCHKLPLDAHVLNNNTDQPVKVYGDPFCVTPGLTVQPGHGSHVAPGSGSFSA</sequence>
<gene>
    <name evidence="1" type="ORF">MMF93_27885</name>
</gene>
<organism evidence="1 2">
    <name type="scientific">Streptomyces tubbatahanensis</name>
    <dbReference type="NCBI Taxonomy" id="2923272"/>
    <lineage>
        <taxon>Bacteria</taxon>
        <taxon>Bacillati</taxon>
        <taxon>Actinomycetota</taxon>
        <taxon>Actinomycetes</taxon>
        <taxon>Kitasatosporales</taxon>
        <taxon>Streptomycetaceae</taxon>
        <taxon>Streptomyces</taxon>
    </lineage>
</organism>
<proteinExistence type="predicted"/>
<protein>
    <submittedName>
        <fullName evidence="1">Uncharacterized protein</fullName>
    </submittedName>
</protein>
<evidence type="ECO:0000313" key="2">
    <source>
        <dbReference type="Proteomes" id="UP001202244"/>
    </source>
</evidence>
<reference evidence="1 2" key="1">
    <citation type="journal article" date="2023" name="Microbiol. Spectr.">
        <title>Synergy between Genome Mining, Metabolomics, and Bioinformatics Uncovers Antibacterial Chlorinated Carbazole Alkaloids and Their Biosynthetic Gene Cluster from Streptomyces tubbatahanensis sp. nov., a Novel Actinomycete Isolated from Sulu Sea, Philippines.</title>
        <authorList>
            <person name="Tenebro C.P."/>
            <person name="Trono D.J.V.L."/>
            <person name="Balida L.A.P."/>
            <person name="Bayog L.K.A."/>
            <person name="Bruna J.R."/>
            <person name="Sabido E.M."/>
            <person name="Caspe D.P.C."/>
            <person name="de Los Santos E.L.C."/>
            <person name="Saludes J.P."/>
            <person name="Dalisay D.S."/>
        </authorList>
    </citation>
    <scope>NUCLEOTIDE SEQUENCE [LARGE SCALE GENOMIC DNA]</scope>
    <source>
        <strain evidence="1 2">DSD3025</strain>
    </source>
</reference>
<evidence type="ECO:0000313" key="1">
    <source>
        <dbReference type="EMBL" id="UNS99845.1"/>
    </source>
</evidence>
<dbReference type="EMBL" id="CP093846">
    <property type="protein sequence ID" value="UNS99845.1"/>
    <property type="molecule type" value="Genomic_DNA"/>
</dbReference>
<dbReference type="RefSeq" id="WP_242755772.1">
    <property type="nucleotide sequence ID" value="NZ_CP093846.1"/>
</dbReference>
<dbReference type="Proteomes" id="UP001202244">
    <property type="component" value="Chromosome"/>
</dbReference>
<name>A0ABY3XZM8_9ACTN</name>
<accession>A0ABY3XZM8</accession>
<keyword evidence="2" id="KW-1185">Reference proteome</keyword>